<dbReference type="Proteomes" id="UP000215931">
    <property type="component" value="Unassembled WGS sequence"/>
</dbReference>
<evidence type="ECO:0000313" key="2">
    <source>
        <dbReference type="Proteomes" id="UP000215931"/>
    </source>
</evidence>
<keyword evidence="2" id="KW-1185">Reference proteome</keyword>
<name>A0A271K9F9_9HYPH</name>
<protein>
    <submittedName>
        <fullName evidence="1">Uncharacterized protein</fullName>
    </submittedName>
</protein>
<gene>
    <name evidence="1" type="ORF">CIT31_27580</name>
</gene>
<proteinExistence type="predicted"/>
<dbReference type="AlphaFoldDB" id="A0A271K9F9"/>
<evidence type="ECO:0000313" key="1">
    <source>
        <dbReference type="EMBL" id="PAP92290.1"/>
    </source>
</evidence>
<organism evidence="1 2">
    <name type="scientific">Mesorhizobium wenxiniae</name>
    <dbReference type="NCBI Taxonomy" id="2014805"/>
    <lineage>
        <taxon>Bacteria</taxon>
        <taxon>Pseudomonadati</taxon>
        <taxon>Pseudomonadota</taxon>
        <taxon>Alphaproteobacteria</taxon>
        <taxon>Hyphomicrobiales</taxon>
        <taxon>Phyllobacteriaceae</taxon>
        <taxon>Mesorhizobium</taxon>
    </lineage>
</organism>
<dbReference type="EMBL" id="NPKH01000035">
    <property type="protein sequence ID" value="PAP92290.1"/>
    <property type="molecule type" value="Genomic_DNA"/>
</dbReference>
<accession>A0A271K9F9</accession>
<sequence length="73" mass="8012">MKGRDERPERRTHSITVGTLTRLTNQFRAILLERGTTIAQGRRKLEQAVEALLADPDFMAGSRIACGDVGGMA</sequence>
<reference evidence="1 2" key="1">
    <citation type="submission" date="2017-08" db="EMBL/GenBank/DDBJ databases">
        <title>Mesorhizobium wenxinae sp. nov., a novel rhizobial species isolated from root nodules of chickpea (Cicer arietinum L.).</title>
        <authorList>
            <person name="Zhang J."/>
        </authorList>
    </citation>
    <scope>NUCLEOTIDE SEQUENCE [LARGE SCALE GENOMIC DNA]</scope>
    <source>
        <strain evidence="2">WYCCWR 10019</strain>
    </source>
</reference>
<comment type="caution">
    <text evidence="1">The sequence shown here is derived from an EMBL/GenBank/DDBJ whole genome shotgun (WGS) entry which is preliminary data.</text>
</comment>